<dbReference type="Proteomes" id="UP001338125">
    <property type="component" value="Unassembled WGS sequence"/>
</dbReference>
<feature type="region of interest" description="Disordered" evidence="1">
    <location>
        <begin position="1"/>
        <end position="31"/>
    </location>
</feature>
<gene>
    <name evidence="2" type="ORF">PT974_02435</name>
</gene>
<sequence length="178" mass="19790">MASHRSGSIPFPNDSTPTVSSNSDTQYTPLTTAPTAASEVWDGRVYSVPWPESTYNIIDTASGRVIGLDKNNYLQLDDIKEDIGSLHKWLCVEKGGYFGFLNVSTGKYMGHDNHGSMCAVASRQAGWELMMPRKRPDGGYDLLVPGRQETMNKLCVAENKLHIVLRQHGITAWEFVRI</sequence>
<dbReference type="EMBL" id="JAVFKD010000002">
    <property type="protein sequence ID" value="KAK5997083.1"/>
    <property type="molecule type" value="Genomic_DNA"/>
</dbReference>
<name>A0ABR0SY68_9HYPO</name>
<accession>A0ABR0SY68</accession>
<dbReference type="PANTHER" id="PTHR39697:SF2">
    <property type="entry name" value="CYANOVIRIN-N DOMAIN-CONTAINING PROTEIN"/>
    <property type="match status" value="1"/>
</dbReference>
<comment type="caution">
    <text evidence="2">The sequence shown here is derived from an EMBL/GenBank/DDBJ whole genome shotgun (WGS) entry which is preliminary data.</text>
</comment>
<evidence type="ECO:0000256" key="1">
    <source>
        <dbReference type="SAM" id="MobiDB-lite"/>
    </source>
</evidence>
<keyword evidence="3" id="KW-1185">Reference proteome</keyword>
<evidence type="ECO:0000313" key="3">
    <source>
        <dbReference type="Proteomes" id="UP001338125"/>
    </source>
</evidence>
<dbReference type="PANTHER" id="PTHR39697">
    <property type="entry name" value="RICIN B LECTIN DOMAIN-CONTAINING PROTEIN-RELATED"/>
    <property type="match status" value="1"/>
</dbReference>
<organism evidence="2 3">
    <name type="scientific">Cladobotryum mycophilum</name>
    <dbReference type="NCBI Taxonomy" id="491253"/>
    <lineage>
        <taxon>Eukaryota</taxon>
        <taxon>Fungi</taxon>
        <taxon>Dikarya</taxon>
        <taxon>Ascomycota</taxon>
        <taxon>Pezizomycotina</taxon>
        <taxon>Sordariomycetes</taxon>
        <taxon>Hypocreomycetidae</taxon>
        <taxon>Hypocreales</taxon>
        <taxon>Hypocreaceae</taxon>
        <taxon>Cladobotryum</taxon>
    </lineage>
</organism>
<protein>
    <submittedName>
        <fullName evidence="2">Uncharacterized protein</fullName>
    </submittedName>
</protein>
<proteinExistence type="predicted"/>
<evidence type="ECO:0000313" key="2">
    <source>
        <dbReference type="EMBL" id="KAK5997083.1"/>
    </source>
</evidence>
<reference evidence="2 3" key="1">
    <citation type="submission" date="2024-01" db="EMBL/GenBank/DDBJ databases">
        <title>Complete genome of Cladobotryum mycophilum ATHUM6906.</title>
        <authorList>
            <person name="Christinaki A.C."/>
            <person name="Myridakis A.I."/>
            <person name="Kouvelis V.N."/>
        </authorList>
    </citation>
    <scope>NUCLEOTIDE SEQUENCE [LARGE SCALE GENOMIC DNA]</scope>
    <source>
        <strain evidence="2 3">ATHUM6906</strain>
    </source>
</reference>
<feature type="compositionally biased region" description="Polar residues" evidence="1">
    <location>
        <begin position="13"/>
        <end position="31"/>
    </location>
</feature>